<accession>M2RKF0</accession>
<name>M2RKF0_CERS8</name>
<dbReference type="EMBL" id="KB445794">
    <property type="protein sequence ID" value="EMD39311.1"/>
    <property type="molecule type" value="Genomic_DNA"/>
</dbReference>
<organism evidence="1 2">
    <name type="scientific">Ceriporiopsis subvermispora (strain B)</name>
    <name type="common">White-rot fungus</name>
    <name type="synonym">Gelatoporia subvermispora</name>
    <dbReference type="NCBI Taxonomy" id="914234"/>
    <lineage>
        <taxon>Eukaryota</taxon>
        <taxon>Fungi</taxon>
        <taxon>Dikarya</taxon>
        <taxon>Basidiomycota</taxon>
        <taxon>Agaricomycotina</taxon>
        <taxon>Agaricomycetes</taxon>
        <taxon>Polyporales</taxon>
        <taxon>Gelatoporiaceae</taxon>
        <taxon>Gelatoporia</taxon>
    </lineage>
</organism>
<dbReference type="AlphaFoldDB" id="M2RKF0"/>
<dbReference type="Proteomes" id="UP000016930">
    <property type="component" value="Unassembled WGS sequence"/>
</dbReference>
<evidence type="ECO:0000313" key="2">
    <source>
        <dbReference type="Proteomes" id="UP000016930"/>
    </source>
</evidence>
<sequence length="256" mass="28763">MSSPTSVREFLAGTAYKGVLPGGGQHTLDPGSVNTTREWDWKQSEKFIFFQHAMAIIDWDGVKDLVWALQEVPYTRARNEADITVAVEKHILYPVWRILTSRDTEPKGKVDVTPEFRESSLREYELRTSILSESYTTGNIAKAGVRVDKIFSLELTYNPKRIVGPRLRSHGNTKDAIQGPATGIKSVSTFLPFQELWGCLGPDFNEHEDEFDIHKLKGLRTGLISKINMTKIASLALHETPSDSPSNVKCRESIET</sequence>
<keyword evidence="2" id="KW-1185">Reference proteome</keyword>
<reference evidence="1 2" key="1">
    <citation type="journal article" date="2012" name="Proc. Natl. Acad. Sci. U.S.A.">
        <title>Comparative genomics of Ceriporiopsis subvermispora and Phanerochaete chrysosporium provide insight into selective ligninolysis.</title>
        <authorList>
            <person name="Fernandez-Fueyo E."/>
            <person name="Ruiz-Duenas F.J."/>
            <person name="Ferreira P."/>
            <person name="Floudas D."/>
            <person name="Hibbett D.S."/>
            <person name="Canessa P."/>
            <person name="Larrondo L.F."/>
            <person name="James T.Y."/>
            <person name="Seelenfreund D."/>
            <person name="Lobos S."/>
            <person name="Polanco R."/>
            <person name="Tello M."/>
            <person name="Honda Y."/>
            <person name="Watanabe T."/>
            <person name="Watanabe T."/>
            <person name="Ryu J.S."/>
            <person name="Kubicek C.P."/>
            <person name="Schmoll M."/>
            <person name="Gaskell J."/>
            <person name="Hammel K.E."/>
            <person name="St John F.J."/>
            <person name="Vanden Wymelenberg A."/>
            <person name="Sabat G."/>
            <person name="Splinter BonDurant S."/>
            <person name="Syed K."/>
            <person name="Yadav J.S."/>
            <person name="Doddapaneni H."/>
            <person name="Subramanian V."/>
            <person name="Lavin J.L."/>
            <person name="Oguiza J.A."/>
            <person name="Perez G."/>
            <person name="Pisabarro A.G."/>
            <person name="Ramirez L."/>
            <person name="Santoyo F."/>
            <person name="Master E."/>
            <person name="Coutinho P.M."/>
            <person name="Henrissat B."/>
            <person name="Lombard V."/>
            <person name="Magnuson J.K."/>
            <person name="Kuees U."/>
            <person name="Hori C."/>
            <person name="Igarashi K."/>
            <person name="Samejima M."/>
            <person name="Held B.W."/>
            <person name="Barry K.W."/>
            <person name="LaButti K.M."/>
            <person name="Lapidus A."/>
            <person name="Lindquist E.A."/>
            <person name="Lucas S.M."/>
            <person name="Riley R."/>
            <person name="Salamov A.A."/>
            <person name="Hoffmeister D."/>
            <person name="Schwenk D."/>
            <person name="Hadar Y."/>
            <person name="Yarden O."/>
            <person name="de Vries R.P."/>
            <person name="Wiebenga A."/>
            <person name="Stenlid J."/>
            <person name="Eastwood D."/>
            <person name="Grigoriev I.V."/>
            <person name="Berka R.M."/>
            <person name="Blanchette R.A."/>
            <person name="Kersten P."/>
            <person name="Martinez A.T."/>
            <person name="Vicuna R."/>
            <person name="Cullen D."/>
        </authorList>
    </citation>
    <scope>NUCLEOTIDE SEQUENCE [LARGE SCALE GENOMIC DNA]</scope>
    <source>
        <strain evidence="1 2">B</strain>
    </source>
</reference>
<dbReference type="HOGENOM" id="CLU_1085861_0_0_1"/>
<proteinExistence type="predicted"/>
<gene>
    <name evidence="1" type="ORF">CERSUDRAFT_72478</name>
</gene>
<protein>
    <submittedName>
        <fullName evidence="1">Uncharacterized protein</fullName>
    </submittedName>
</protein>
<evidence type="ECO:0000313" key="1">
    <source>
        <dbReference type="EMBL" id="EMD39311.1"/>
    </source>
</evidence>